<reference evidence="2 3" key="1">
    <citation type="submission" date="2020-08" db="EMBL/GenBank/DDBJ databases">
        <authorList>
            <person name="Liu C."/>
            <person name="Sun Q."/>
        </authorList>
    </citation>
    <scope>NUCLEOTIDE SEQUENCE [LARGE SCALE GENOMIC DNA]</scope>
    <source>
        <strain evidence="2 3">NSJ-38</strain>
    </source>
</reference>
<evidence type="ECO:0000256" key="1">
    <source>
        <dbReference type="SAM" id="Phobius"/>
    </source>
</evidence>
<protein>
    <submittedName>
        <fullName evidence="2">DUF1700 domain-containing protein</fullName>
    </submittedName>
</protein>
<keyword evidence="1" id="KW-1133">Transmembrane helix</keyword>
<keyword evidence="1" id="KW-0472">Membrane</keyword>
<dbReference type="RefSeq" id="WP_249304174.1">
    <property type="nucleotide sequence ID" value="NZ_CP060634.1"/>
</dbReference>
<name>A0A7G9G728_9FIRM</name>
<gene>
    <name evidence="2" type="ORF">H9Q78_05640</name>
</gene>
<keyword evidence="3" id="KW-1185">Reference proteome</keyword>
<proteinExistence type="predicted"/>
<dbReference type="EMBL" id="CP060634">
    <property type="protein sequence ID" value="QNM06610.1"/>
    <property type="molecule type" value="Genomic_DNA"/>
</dbReference>
<dbReference type="Pfam" id="PF22564">
    <property type="entry name" value="HAAS"/>
    <property type="match status" value="1"/>
</dbReference>
<feature type="transmembrane region" description="Helical" evidence="1">
    <location>
        <begin position="142"/>
        <end position="162"/>
    </location>
</feature>
<evidence type="ECO:0000313" key="2">
    <source>
        <dbReference type="EMBL" id="QNM06610.1"/>
    </source>
</evidence>
<evidence type="ECO:0000313" key="3">
    <source>
        <dbReference type="Proteomes" id="UP000515823"/>
    </source>
</evidence>
<accession>A0A7G9G728</accession>
<keyword evidence="1" id="KW-0812">Transmembrane</keyword>
<organism evidence="2 3">
    <name type="scientific">Qiania dongpingensis</name>
    <dbReference type="NCBI Taxonomy" id="2763669"/>
    <lineage>
        <taxon>Bacteria</taxon>
        <taxon>Bacillati</taxon>
        <taxon>Bacillota</taxon>
        <taxon>Clostridia</taxon>
        <taxon>Lachnospirales</taxon>
        <taxon>Lachnospiraceae</taxon>
        <taxon>Qiania</taxon>
    </lineage>
</organism>
<dbReference type="AlphaFoldDB" id="A0A7G9G728"/>
<feature type="transmembrane region" description="Helical" evidence="1">
    <location>
        <begin position="115"/>
        <end position="136"/>
    </location>
</feature>
<sequence>MTKAEFLDTLRKALNGQVSPGVIAENLNYYDSYISGETRKGRSEQDILDELGDPRLIARTIIDAEGGPSSYESGRGPSYDSYGYSYSDPDVSDSDILEKETRSTFHQKSFHVNKWVVFGILFLVLFIILSVLFFMFKTIFKLLFSFHGIWFWIIILIIIFSLSKRK</sequence>
<dbReference type="Proteomes" id="UP000515823">
    <property type="component" value="Chromosome"/>
</dbReference>
<dbReference type="KEGG" id="qdo:H9Q78_05640"/>